<proteinExistence type="predicted"/>
<sequence length="299" mass="35028">MNFITENDEDYILISDESHLDEVKSLISALTPFADKFKFSKRELFIKLLEILEINYNNFTEQYFYYDSIRKLHVSESEFGYIWISTAGLVPTEKATKSRSVNACLNQYLVISLLFEKAIDVVQDKRVYDIDSYSSSLLNKLSPAIFHNLTFYIEVFCKAYLSLTKIKAPYTHSLLELYHRTVEIMVSKKHNNSLFQILVLDPLFKLVDHVSRIPGNFKEHFIKYDDNALDDSVILFDHANLAEMTTVLELSVDFITEYYYMGNKTHYLESNAYQRMLEKAETEEKKEKVRITYSHLVNS</sequence>
<reference evidence="1 2" key="1">
    <citation type="submission" date="2021-11" db="EMBL/GenBank/DDBJ databases">
        <title>Genomic of Niabella pedocola.</title>
        <authorList>
            <person name="Wu T."/>
        </authorList>
    </citation>
    <scope>NUCLEOTIDE SEQUENCE [LARGE SCALE GENOMIC DNA]</scope>
    <source>
        <strain evidence="1 2">JCM 31011</strain>
    </source>
</reference>
<name>A0ABS8PYT0_9BACT</name>
<protein>
    <recommendedName>
        <fullName evidence="3">HEPN domain-containing protein</fullName>
    </recommendedName>
</protein>
<comment type="caution">
    <text evidence="1">The sequence shown here is derived from an EMBL/GenBank/DDBJ whole genome shotgun (WGS) entry which is preliminary data.</text>
</comment>
<organism evidence="1 2">
    <name type="scientific">Niabella pedocola</name>
    <dbReference type="NCBI Taxonomy" id="1752077"/>
    <lineage>
        <taxon>Bacteria</taxon>
        <taxon>Pseudomonadati</taxon>
        <taxon>Bacteroidota</taxon>
        <taxon>Chitinophagia</taxon>
        <taxon>Chitinophagales</taxon>
        <taxon>Chitinophagaceae</taxon>
        <taxon>Niabella</taxon>
    </lineage>
</organism>
<evidence type="ECO:0008006" key="3">
    <source>
        <dbReference type="Google" id="ProtNLM"/>
    </source>
</evidence>
<evidence type="ECO:0000313" key="2">
    <source>
        <dbReference type="Proteomes" id="UP001199816"/>
    </source>
</evidence>
<evidence type="ECO:0000313" key="1">
    <source>
        <dbReference type="EMBL" id="MCD2425498.1"/>
    </source>
</evidence>
<dbReference type="Proteomes" id="UP001199816">
    <property type="component" value="Unassembled WGS sequence"/>
</dbReference>
<accession>A0ABS8PYT0</accession>
<keyword evidence="2" id="KW-1185">Reference proteome</keyword>
<dbReference type="RefSeq" id="WP_231008007.1">
    <property type="nucleotide sequence ID" value="NZ_JAJNEC010000007.1"/>
</dbReference>
<gene>
    <name evidence="1" type="ORF">LQ567_22125</name>
</gene>
<dbReference type="EMBL" id="JAJNEC010000007">
    <property type="protein sequence ID" value="MCD2425498.1"/>
    <property type="molecule type" value="Genomic_DNA"/>
</dbReference>